<keyword evidence="7" id="KW-1185">Reference proteome</keyword>
<dbReference type="InterPro" id="IPR037682">
    <property type="entry name" value="TonB_C"/>
</dbReference>
<proteinExistence type="predicted"/>
<evidence type="ECO:0000256" key="4">
    <source>
        <dbReference type="ARBA" id="ARBA00023136"/>
    </source>
</evidence>
<evidence type="ECO:0000256" key="3">
    <source>
        <dbReference type="ARBA" id="ARBA00022989"/>
    </source>
</evidence>
<dbReference type="InterPro" id="IPR006260">
    <property type="entry name" value="TonB/TolA_C"/>
</dbReference>
<dbReference type="GO" id="GO:0055085">
    <property type="term" value="P:transmembrane transport"/>
    <property type="evidence" value="ECO:0007669"/>
    <property type="project" value="InterPro"/>
</dbReference>
<dbReference type="Gene3D" id="3.30.1150.10">
    <property type="match status" value="1"/>
</dbReference>
<evidence type="ECO:0000313" key="6">
    <source>
        <dbReference type="EMBL" id="SDE62398.1"/>
    </source>
</evidence>
<dbReference type="Pfam" id="PF03544">
    <property type="entry name" value="TonB_C"/>
    <property type="match status" value="1"/>
</dbReference>
<accession>A0A1G7EFE5</accession>
<evidence type="ECO:0000256" key="1">
    <source>
        <dbReference type="ARBA" id="ARBA00004167"/>
    </source>
</evidence>
<keyword evidence="2" id="KW-0812">Transmembrane</keyword>
<dbReference type="GO" id="GO:0016020">
    <property type="term" value="C:membrane"/>
    <property type="evidence" value="ECO:0007669"/>
    <property type="project" value="UniProtKB-SubCell"/>
</dbReference>
<reference evidence="6 7" key="1">
    <citation type="submission" date="2016-10" db="EMBL/GenBank/DDBJ databases">
        <authorList>
            <person name="de Groot N.N."/>
        </authorList>
    </citation>
    <scope>NUCLEOTIDE SEQUENCE [LARGE SCALE GENOMIC DNA]</scope>
    <source>
        <strain evidence="6 7">DSM 16619</strain>
    </source>
</reference>
<protein>
    <submittedName>
        <fullName evidence="6">TonB family C-terminal domain-containing protein</fullName>
    </submittedName>
</protein>
<dbReference type="NCBIfam" id="TIGR01352">
    <property type="entry name" value="tonB_Cterm"/>
    <property type="match status" value="1"/>
</dbReference>
<comment type="subcellular location">
    <subcellularLocation>
        <location evidence="1">Membrane</location>
        <topology evidence="1">Single-pass membrane protein</topology>
    </subcellularLocation>
</comment>
<dbReference type="STRING" id="187868.SAMN05192589_1238"/>
<evidence type="ECO:0000256" key="2">
    <source>
        <dbReference type="ARBA" id="ARBA00022692"/>
    </source>
</evidence>
<dbReference type="EMBL" id="FMZC01000023">
    <property type="protein sequence ID" value="SDE62398.1"/>
    <property type="molecule type" value="Genomic_DNA"/>
</dbReference>
<evidence type="ECO:0000259" key="5">
    <source>
        <dbReference type="PROSITE" id="PS52015"/>
    </source>
</evidence>
<feature type="domain" description="TonB C-terminal" evidence="5">
    <location>
        <begin position="2"/>
        <end position="93"/>
    </location>
</feature>
<organism evidence="6 7">
    <name type="scientific">Paracidovorax valerianellae</name>
    <dbReference type="NCBI Taxonomy" id="187868"/>
    <lineage>
        <taxon>Bacteria</taxon>
        <taxon>Pseudomonadati</taxon>
        <taxon>Pseudomonadota</taxon>
        <taxon>Betaproteobacteria</taxon>
        <taxon>Burkholderiales</taxon>
        <taxon>Comamonadaceae</taxon>
        <taxon>Paracidovorax</taxon>
    </lineage>
</organism>
<evidence type="ECO:0000313" key="7">
    <source>
        <dbReference type="Proteomes" id="UP000198781"/>
    </source>
</evidence>
<keyword evidence="3" id="KW-1133">Transmembrane helix</keyword>
<name>A0A1G7EFE5_9BURK</name>
<dbReference type="AlphaFoldDB" id="A0A1G7EFE5"/>
<dbReference type="PROSITE" id="PS52015">
    <property type="entry name" value="TONB_CTD"/>
    <property type="match status" value="1"/>
</dbReference>
<dbReference type="Proteomes" id="UP000198781">
    <property type="component" value="Unassembled WGS sequence"/>
</dbReference>
<keyword evidence="4" id="KW-0472">Membrane</keyword>
<sequence length="93" mass="9919">MVGIAEMRPVQRLNLALLVSRMSGSPAGTVVLRVHVDETGKVLRTSVLEGEATPRMDGAALGAMRKMKFAPFIENGRAIPVTVIVPLHFPALG</sequence>
<gene>
    <name evidence="6" type="ORF">SAMN05192589_1238</name>
</gene>
<dbReference type="SUPFAM" id="SSF74653">
    <property type="entry name" value="TolA/TonB C-terminal domain"/>
    <property type="match status" value="1"/>
</dbReference>